<dbReference type="EMBL" id="RJAI01000121">
    <property type="protein sequence ID" value="RNF77403.1"/>
    <property type="molecule type" value="Genomic_DNA"/>
</dbReference>
<protein>
    <submittedName>
        <fullName evidence="2">Uncharacterized protein</fullName>
    </submittedName>
</protein>
<dbReference type="Proteomes" id="UP000278162">
    <property type="component" value="Unassembled WGS sequence"/>
</dbReference>
<comment type="caution">
    <text evidence="2">The sequence shown here is derived from an EMBL/GenBank/DDBJ whole genome shotgun (WGS) entry which is preliminary data.</text>
</comment>
<evidence type="ECO:0000313" key="3">
    <source>
        <dbReference type="Proteomes" id="UP000278162"/>
    </source>
</evidence>
<accession>A0A3M8S9S0</accession>
<dbReference type="AlphaFoldDB" id="A0A3M8S9S0"/>
<feature type="region of interest" description="Disordered" evidence="1">
    <location>
        <begin position="1"/>
        <end position="52"/>
    </location>
</feature>
<sequence>APAGGRAGGLGGGGRAWPPGNAGRPLGGGRPGFPRGPPPARGNPGAQRRGRMMGAQRFLVTFCRVWQKVTRRKGEKVSKRRHRKWTMREIKTSTFPLFGKRPANSPCVSQAGTH</sequence>
<proteinExistence type="predicted"/>
<feature type="non-terminal residue" evidence="2">
    <location>
        <position position="1"/>
    </location>
</feature>
<gene>
    <name evidence="2" type="ORF">EFK07_30920</name>
</gene>
<feature type="compositionally biased region" description="Gly residues" evidence="1">
    <location>
        <begin position="1"/>
        <end position="15"/>
    </location>
</feature>
<evidence type="ECO:0000256" key="1">
    <source>
        <dbReference type="SAM" id="MobiDB-lite"/>
    </source>
</evidence>
<reference evidence="2 3" key="1">
    <citation type="submission" date="2018-10" db="EMBL/GenBank/DDBJ databases">
        <title>An outbreak of IMP-63 producing strain in France.</title>
        <authorList>
            <person name="Bour M."/>
            <person name="Liapis E."/>
            <person name="Plesiat P."/>
        </authorList>
    </citation>
    <scope>NUCLEOTIDE SEQUENCE [LARGE SCALE GENOMIC DNA]</scope>
    <source>
        <strain evidence="2 3">12917</strain>
    </source>
</reference>
<name>A0A3M8S9S0_PSEPU</name>
<evidence type="ECO:0000313" key="2">
    <source>
        <dbReference type="EMBL" id="RNF77403.1"/>
    </source>
</evidence>
<organism evidence="2 3">
    <name type="scientific">Pseudomonas putida</name>
    <name type="common">Arthrobacter siderocapsulatus</name>
    <dbReference type="NCBI Taxonomy" id="303"/>
    <lineage>
        <taxon>Bacteria</taxon>
        <taxon>Pseudomonadati</taxon>
        <taxon>Pseudomonadota</taxon>
        <taxon>Gammaproteobacteria</taxon>
        <taxon>Pseudomonadales</taxon>
        <taxon>Pseudomonadaceae</taxon>
        <taxon>Pseudomonas</taxon>
    </lineage>
</organism>